<evidence type="ECO:0000256" key="1">
    <source>
        <dbReference type="SAM" id="Coils"/>
    </source>
</evidence>
<evidence type="ECO:0000313" key="4">
    <source>
        <dbReference type="Proteomes" id="UP000003835"/>
    </source>
</evidence>
<keyword evidence="1" id="KW-0175">Coiled coil</keyword>
<dbReference type="STRING" id="118168.MC7420_4651"/>
<sequence>MVQKKVRHILGLSGGKDSTALAVLLHKEIPDMEYFFCDTHKELPETYAYLDRIKARLGIHIHYLSAKRGFDHWLQMHDGLLPSPQMRWCTVKMKIKPLEDFVGEDEAISYIGIRADENREGYISTKPNIKPVFPFKERGMVKADIIQLLEDSGIGLPDYYRWRSRSGCFFCFFQRKYEWVMLNQKYPELFEKAVEYEEKHKDGRTYTWTDGETLRELIARKDEIIANHEKAMARAKAKEEKEPSNQSLAQALESVLDEEDDTLPCLVCNL</sequence>
<dbReference type="Pfam" id="PF01507">
    <property type="entry name" value="PAPS_reduct"/>
    <property type="match status" value="1"/>
</dbReference>
<dbReference type="AlphaFoldDB" id="B4VN94"/>
<gene>
    <name evidence="3" type="ORF">MC7420_4651</name>
</gene>
<proteinExistence type="predicted"/>
<evidence type="ECO:0000259" key="2">
    <source>
        <dbReference type="Pfam" id="PF01507"/>
    </source>
</evidence>
<name>B4VN94_9CYAN</name>
<dbReference type="SUPFAM" id="SSF52402">
    <property type="entry name" value="Adenine nucleotide alpha hydrolases-like"/>
    <property type="match status" value="1"/>
</dbReference>
<feature type="domain" description="Phosphoadenosine phosphosulphate reductase" evidence="2">
    <location>
        <begin position="9"/>
        <end position="119"/>
    </location>
</feature>
<protein>
    <submittedName>
        <fullName evidence="3">Phosphoadenosine phosphosulfate reductase family protein</fullName>
    </submittedName>
</protein>
<organism evidence="3 4">
    <name type="scientific">Coleofasciculus chthonoplastes PCC 7420</name>
    <dbReference type="NCBI Taxonomy" id="118168"/>
    <lineage>
        <taxon>Bacteria</taxon>
        <taxon>Bacillati</taxon>
        <taxon>Cyanobacteriota</taxon>
        <taxon>Cyanophyceae</taxon>
        <taxon>Coleofasciculales</taxon>
        <taxon>Coleofasciculaceae</taxon>
        <taxon>Coleofasciculus</taxon>
    </lineage>
</organism>
<dbReference type="EMBL" id="DS989846">
    <property type="protein sequence ID" value="EDX76395.1"/>
    <property type="molecule type" value="Genomic_DNA"/>
</dbReference>
<dbReference type="InterPro" id="IPR014729">
    <property type="entry name" value="Rossmann-like_a/b/a_fold"/>
</dbReference>
<accession>B4VN94</accession>
<dbReference type="PANTHER" id="PTHR43196:SF2">
    <property type="entry name" value="PHOSPHOADENOSINE PHOSPHOSULFATE REDUCTASE"/>
    <property type="match status" value="1"/>
</dbReference>
<dbReference type="InterPro" id="IPR050128">
    <property type="entry name" value="Sulfate_adenylyltrnsfr_sub2"/>
</dbReference>
<dbReference type="RefSeq" id="WP_006100127.1">
    <property type="nucleotide sequence ID" value="NZ_DS989846.1"/>
</dbReference>
<dbReference type="InterPro" id="IPR002500">
    <property type="entry name" value="PAPS_reduct_dom"/>
</dbReference>
<dbReference type="GO" id="GO:0003824">
    <property type="term" value="F:catalytic activity"/>
    <property type="evidence" value="ECO:0007669"/>
    <property type="project" value="InterPro"/>
</dbReference>
<dbReference type="Gene3D" id="3.40.50.620">
    <property type="entry name" value="HUPs"/>
    <property type="match status" value="1"/>
</dbReference>
<dbReference type="HOGENOM" id="CLU_064283_0_0_3"/>
<reference evidence="3 4" key="1">
    <citation type="submission" date="2008-07" db="EMBL/GenBank/DDBJ databases">
        <authorList>
            <person name="Tandeau de Marsac N."/>
            <person name="Ferriera S."/>
            <person name="Johnson J."/>
            <person name="Kravitz S."/>
            <person name="Beeson K."/>
            <person name="Sutton G."/>
            <person name="Rogers Y.-H."/>
            <person name="Friedman R."/>
            <person name="Frazier M."/>
            <person name="Venter J.C."/>
        </authorList>
    </citation>
    <scope>NUCLEOTIDE SEQUENCE [LARGE SCALE GENOMIC DNA]</scope>
    <source>
        <strain evidence="3 4">PCC 7420</strain>
    </source>
</reference>
<evidence type="ECO:0000313" key="3">
    <source>
        <dbReference type="EMBL" id="EDX76395.1"/>
    </source>
</evidence>
<keyword evidence="4" id="KW-1185">Reference proteome</keyword>
<dbReference type="eggNOG" id="COG0175">
    <property type="taxonomic scope" value="Bacteria"/>
</dbReference>
<dbReference type="PANTHER" id="PTHR43196">
    <property type="entry name" value="SULFATE ADENYLYLTRANSFERASE SUBUNIT 2"/>
    <property type="match status" value="1"/>
</dbReference>
<feature type="coiled-coil region" evidence="1">
    <location>
        <begin position="214"/>
        <end position="241"/>
    </location>
</feature>
<dbReference type="OrthoDB" id="9774475at2"/>
<dbReference type="Proteomes" id="UP000003835">
    <property type="component" value="Unassembled WGS sequence"/>
</dbReference>